<dbReference type="InterPro" id="IPR011964">
    <property type="entry name" value="YVTN_b-propeller_repeat"/>
</dbReference>
<dbReference type="InterPro" id="IPR011045">
    <property type="entry name" value="N2O_reductase_N"/>
</dbReference>
<proteinExistence type="predicted"/>
<evidence type="ECO:0000313" key="4">
    <source>
        <dbReference type="Proteomes" id="UP000033815"/>
    </source>
</evidence>
<evidence type="ECO:0000256" key="1">
    <source>
        <dbReference type="ARBA" id="ARBA00022729"/>
    </source>
</evidence>
<dbReference type="EMBL" id="LCHP01000004">
    <property type="protein sequence ID" value="KKT36777.1"/>
    <property type="molecule type" value="Genomic_DNA"/>
</dbReference>
<dbReference type="InterPro" id="IPR015943">
    <property type="entry name" value="WD40/YVTN_repeat-like_dom_sf"/>
</dbReference>
<dbReference type="SUPFAM" id="SSF50974">
    <property type="entry name" value="Nitrous oxide reductase, N-terminal domain"/>
    <property type="match status" value="1"/>
</dbReference>
<dbReference type="Proteomes" id="UP000033815">
    <property type="component" value="Unassembled WGS sequence"/>
</dbReference>
<dbReference type="Pfam" id="PF07610">
    <property type="entry name" value="DUF1573"/>
    <property type="match status" value="1"/>
</dbReference>
<dbReference type="Pfam" id="PF21783">
    <property type="entry name" value="YNCE"/>
    <property type="match status" value="1"/>
</dbReference>
<evidence type="ECO:0000259" key="2">
    <source>
        <dbReference type="Pfam" id="PF21783"/>
    </source>
</evidence>
<gene>
    <name evidence="3" type="ORF">UW25_C0004G0105</name>
</gene>
<comment type="caution">
    <text evidence="3">The sequence shown here is derived from an EMBL/GenBank/DDBJ whole genome shotgun (WGS) entry which is preliminary data.</text>
</comment>
<protein>
    <submittedName>
        <fullName evidence="3">40-residue YVTN family beta-propeller repeat protein</fullName>
    </submittedName>
</protein>
<dbReference type="InterPro" id="IPR011467">
    <property type="entry name" value="DUF1573"/>
</dbReference>
<keyword evidence="1" id="KW-0732">Signal</keyword>
<dbReference type="Gene3D" id="2.60.40.10">
    <property type="entry name" value="Immunoglobulins"/>
    <property type="match status" value="1"/>
</dbReference>
<dbReference type="AlphaFoldDB" id="A0A837I794"/>
<dbReference type="InterPro" id="IPR013783">
    <property type="entry name" value="Ig-like_fold"/>
</dbReference>
<dbReference type="Gene3D" id="2.130.10.10">
    <property type="entry name" value="YVTN repeat-like/Quinoprotein amine dehydrogenase"/>
    <property type="match status" value="3"/>
</dbReference>
<reference evidence="3 4" key="1">
    <citation type="journal article" date="2015" name="Nature">
        <title>rRNA introns, odd ribosomes, and small enigmatic genomes across a large radiation of phyla.</title>
        <authorList>
            <person name="Brown C.T."/>
            <person name="Hug L.A."/>
            <person name="Thomas B.C."/>
            <person name="Sharon I."/>
            <person name="Castelle C.J."/>
            <person name="Singh A."/>
            <person name="Wilkins M.J."/>
            <person name="Williams K.H."/>
            <person name="Banfield J.F."/>
        </authorList>
    </citation>
    <scope>NUCLEOTIDE SEQUENCE [LARGE SCALE GENOMIC DNA]</scope>
</reference>
<accession>A0A837I794</accession>
<name>A0A837I794_9BACT</name>
<dbReference type="InterPro" id="IPR051200">
    <property type="entry name" value="Host-pathogen_enzymatic-act"/>
</dbReference>
<sequence length="521" mass="55587">MKNIKILVALVAIAGIIALVFYGSGKSKDGVISSEVNGKVYVAIEGSGEIAVLDAQTKKVLKRIDLSEDKNGMTVSYMPHNVQVAPDNKSVWVTANADDRNMKMSFRIISRAEASEGHDGEEISIGKSNDEVIVIDPFSDAIVKRIELGQELHLSHVALTPDSSYAIVASQEKGIIYKINTTSFAVEKDVATKQGAGPHGLRISPDGKTAYIAMLSGKSMGVLDIASFSLRDVPLKGAAVQTGVTPDGKYALASVYDAKSLAVYDVASSKLNYIDLPKEAKGPVQIYPTPDSRFVYVADQGFYFDQPIGDTVYKIDLQEMKVVQAIKGGSAPHGVVVSKDGAFVYITNLKSDDVSVIDTAQGKEVAKINVGKMPNGISVWYGDGGISGKGNYSELVSTEKSFDFGTVSMANGKVNYSFKIRNNGDTPVKITKIYTSCMCTEATLVNGASRKGPFGMPGHNGFASKMNEVVKPGQEISIEVEVDPAAHGPQGTGPAKKVIYIETDSAITPTLKLELDINVIP</sequence>
<evidence type="ECO:0000313" key="3">
    <source>
        <dbReference type="EMBL" id="KKT36777.1"/>
    </source>
</evidence>
<dbReference type="PANTHER" id="PTHR47197">
    <property type="entry name" value="PROTEIN NIRF"/>
    <property type="match status" value="1"/>
</dbReference>
<organism evidence="3 4">
    <name type="scientific">Candidatus Nomurabacteria bacterium GW2011_GWB1_44_12</name>
    <dbReference type="NCBI Taxonomy" id="1618748"/>
    <lineage>
        <taxon>Bacteria</taxon>
        <taxon>Candidatus Nomuraibacteriota</taxon>
    </lineage>
</organism>
<dbReference type="PANTHER" id="PTHR47197:SF3">
    <property type="entry name" value="DIHYDRO-HEME D1 DEHYDROGENASE"/>
    <property type="match status" value="1"/>
</dbReference>
<dbReference type="InterPro" id="IPR048433">
    <property type="entry name" value="YNCE-like_beta-prop"/>
</dbReference>
<feature type="domain" description="YNCE-like beta-propeller" evidence="2">
    <location>
        <begin position="130"/>
        <end position="377"/>
    </location>
</feature>
<dbReference type="NCBIfam" id="TIGR02276">
    <property type="entry name" value="beta_rpt_yvtn"/>
    <property type="match status" value="1"/>
</dbReference>